<dbReference type="GO" id="GO:0032267">
    <property type="term" value="F:tRNA(Ile)-lysidine synthase activity"/>
    <property type="evidence" value="ECO:0007669"/>
    <property type="project" value="UniProtKB-EC"/>
</dbReference>
<evidence type="ECO:0000259" key="10">
    <source>
        <dbReference type="Pfam" id="PF11734"/>
    </source>
</evidence>
<dbReference type="NCBIfam" id="TIGR02433">
    <property type="entry name" value="lysidine_TilS_C"/>
    <property type="match status" value="1"/>
</dbReference>
<dbReference type="GO" id="GO:0005737">
    <property type="term" value="C:cytoplasm"/>
    <property type="evidence" value="ECO:0007669"/>
    <property type="project" value="UniProtKB-SubCell"/>
</dbReference>
<dbReference type="InterPro" id="IPR012094">
    <property type="entry name" value="tRNA_Ile_lys_synt"/>
</dbReference>
<comment type="caution">
    <text evidence="11">The sequence shown here is derived from an EMBL/GenBank/DDBJ whole genome shotgun (WGS) entry which is preliminary data.</text>
</comment>
<comment type="function">
    <text evidence="8">Ligates lysine onto the cytidine present at position 34 of the AUA codon-specific tRNA(Ile) that contains the anticodon CAU, in an ATP-dependent manner. Cytidine is converted to lysidine, thus changing the amino acid specificity of the tRNA from methionine to isoleucine.</text>
</comment>
<dbReference type="SUPFAM" id="SSF52402">
    <property type="entry name" value="Adenine nucleotide alpha hydrolases-like"/>
    <property type="match status" value="1"/>
</dbReference>
<evidence type="ECO:0000256" key="2">
    <source>
        <dbReference type="ARBA" id="ARBA00022490"/>
    </source>
</evidence>
<evidence type="ECO:0000256" key="7">
    <source>
        <dbReference type="ARBA" id="ARBA00048539"/>
    </source>
</evidence>
<dbReference type="NCBIfam" id="TIGR02432">
    <property type="entry name" value="lysidine_TilS_N"/>
    <property type="match status" value="1"/>
</dbReference>
<sequence>MLTSKARQELNRLAFSLIHKLKPAPITVGLSGGADSTLALLVACKLQETDPRFSVLACHCIHGLDADDPIWLKHCQDLCQRLKVKLVTPKLNIVYGNGVSPEDASRKERYRALLENLSPNGYLMLGHQSDDQVENLLLALKRGSGPRGLGGMSTVTCDNRGTIIRPLLDLSKKDIENILTALGFDWVFDISNTYLKFERNFIRLKVLPLLRQRFIGIDKAILKSAKLCAFEHDLASRYAETFYTQAVADDIFYIDKIDIEDQALTFFVLRRFLFNFLSSAPDFNTVAACYDLIKASNDQEGVVEFADKEIRRYLNTLRIVSKAITPNKDSILILHKNETLCLNDFAYSLIKGRAKNKSFILKSDCVTLDFTYSGSFKIKPVNRVHRREIKKIFGENFIPYWERAAYPLVKDKDSVLALGSVCALGKKEDLKAEDVYYLEIKNLKTGKVI</sequence>
<evidence type="ECO:0000259" key="9">
    <source>
        <dbReference type="Pfam" id="PF01171"/>
    </source>
</evidence>
<dbReference type="PANTHER" id="PTHR43033:SF1">
    <property type="entry name" value="TRNA(ILE)-LYSIDINE SYNTHASE-RELATED"/>
    <property type="match status" value="1"/>
</dbReference>
<dbReference type="PANTHER" id="PTHR43033">
    <property type="entry name" value="TRNA(ILE)-LYSIDINE SYNTHASE-RELATED"/>
    <property type="match status" value="1"/>
</dbReference>
<evidence type="ECO:0000256" key="4">
    <source>
        <dbReference type="ARBA" id="ARBA00022694"/>
    </source>
</evidence>
<dbReference type="eggNOG" id="COG0037">
    <property type="taxonomic scope" value="Bacteria"/>
</dbReference>
<dbReference type="HOGENOM" id="CLU_018869_2_0_6"/>
<evidence type="ECO:0000256" key="1">
    <source>
        <dbReference type="ARBA" id="ARBA00004496"/>
    </source>
</evidence>
<gene>
    <name evidence="8 11" type="primary">tilS</name>
    <name evidence="11" type="ORF">HMPREF9444_00879</name>
</gene>
<proteinExistence type="inferred from homology"/>
<keyword evidence="5 8" id="KW-0547">Nucleotide-binding</keyword>
<name>E8LJK0_SUCHY</name>
<protein>
    <recommendedName>
        <fullName evidence="8">tRNA(Ile)-lysidine synthase</fullName>
        <ecNumber evidence="8">6.3.4.19</ecNumber>
    </recommendedName>
    <alternativeName>
        <fullName evidence="8">tRNA(Ile)-2-lysyl-cytidine synthase</fullName>
    </alternativeName>
    <alternativeName>
        <fullName evidence="8">tRNA(Ile)-lysidine synthetase</fullName>
    </alternativeName>
</protein>
<dbReference type="AlphaFoldDB" id="E8LJK0"/>
<dbReference type="GO" id="GO:0006400">
    <property type="term" value="P:tRNA modification"/>
    <property type="evidence" value="ECO:0007669"/>
    <property type="project" value="UniProtKB-UniRule"/>
</dbReference>
<evidence type="ECO:0000256" key="5">
    <source>
        <dbReference type="ARBA" id="ARBA00022741"/>
    </source>
</evidence>
<keyword evidence="6 8" id="KW-0067">ATP-binding</keyword>
<dbReference type="EC" id="6.3.4.19" evidence="8"/>
<comment type="catalytic activity">
    <reaction evidence="7 8">
        <text>cytidine(34) in tRNA(Ile2) + L-lysine + ATP = lysidine(34) in tRNA(Ile2) + AMP + diphosphate + H(+)</text>
        <dbReference type="Rhea" id="RHEA:43744"/>
        <dbReference type="Rhea" id="RHEA-COMP:10625"/>
        <dbReference type="Rhea" id="RHEA-COMP:10670"/>
        <dbReference type="ChEBI" id="CHEBI:15378"/>
        <dbReference type="ChEBI" id="CHEBI:30616"/>
        <dbReference type="ChEBI" id="CHEBI:32551"/>
        <dbReference type="ChEBI" id="CHEBI:33019"/>
        <dbReference type="ChEBI" id="CHEBI:82748"/>
        <dbReference type="ChEBI" id="CHEBI:83665"/>
        <dbReference type="ChEBI" id="CHEBI:456215"/>
        <dbReference type="EC" id="6.3.4.19"/>
    </reaction>
</comment>
<dbReference type="Proteomes" id="UP000018458">
    <property type="component" value="Unassembled WGS sequence"/>
</dbReference>
<dbReference type="HAMAP" id="MF_01161">
    <property type="entry name" value="tRNA_Ile_lys_synt"/>
    <property type="match status" value="1"/>
</dbReference>
<accession>E8LJK0</accession>
<dbReference type="InterPro" id="IPR011063">
    <property type="entry name" value="TilS/TtcA_N"/>
</dbReference>
<evidence type="ECO:0000313" key="11">
    <source>
        <dbReference type="EMBL" id="EFY07298.1"/>
    </source>
</evidence>
<dbReference type="CDD" id="cd01992">
    <property type="entry name" value="TilS_N"/>
    <property type="match status" value="1"/>
</dbReference>
<dbReference type="InterPro" id="IPR012796">
    <property type="entry name" value="Lysidine-tRNA-synth_C"/>
</dbReference>
<dbReference type="InterPro" id="IPR014729">
    <property type="entry name" value="Rossmann-like_a/b/a_fold"/>
</dbReference>
<evidence type="ECO:0000313" key="12">
    <source>
        <dbReference type="Proteomes" id="UP000018458"/>
    </source>
</evidence>
<reference evidence="11 12" key="1">
    <citation type="submission" date="2011-01" db="EMBL/GenBank/DDBJ databases">
        <authorList>
            <person name="Weinstock G."/>
            <person name="Sodergren E."/>
            <person name="Clifton S."/>
            <person name="Fulton L."/>
            <person name="Fulton B."/>
            <person name="Courtney L."/>
            <person name="Fronick C."/>
            <person name="Harrison M."/>
            <person name="Strong C."/>
            <person name="Farmer C."/>
            <person name="Delahaunty K."/>
            <person name="Markovic C."/>
            <person name="Hall O."/>
            <person name="Minx P."/>
            <person name="Tomlinson C."/>
            <person name="Mitreva M."/>
            <person name="Hou S."/>
            <person name="Chen J."/>
            <person name="Wollam A."/>
            <person name="Pepin K.H."/>
            <person name="Johnson M."/>
            <person name="Bhonagiri V."/>
            <person name="Zhang X."/>
            <person name="Suruliraj S."/>
            <person name="Warren W."/>
            <person name="Chinwalla A."/>
            <person name="Mardis E.R."/>
            <person name="Wilson R.K."/>
        </authorList>
    </citation>
    <scope>NUCLEOTIDE SEQUENCE [LARGE SCALE GENOMIC DNA]</scope>
    <source>
        <strain evidence="12">DSM 22608 / JCM 16073 / KCTC 15190 / YIT 12066</strain>
    </source>
</reference>
<feature type="domain" description="Lysidine-tRNA(Ile) synthetase C-terminal" evidence="10">
    <location>
        <begin position="371"/>
        <end position="422"/>
    </location>
</feature>
<comment type="similarity">
    <text evidence="8">Belongs to the tRNA(Ile)-lysidine synthase family.</text>
</comment>
<dbReference type="InterPro" id="IPR012795">
    <property type="entry name" value="tRNA_Ile_lys_synt_N"/>
</dbReference>
<dbReference type="Pfam" id="PF11734">
    <property type="entry name" value="TilS_C"/>
    <property type="match status" value="1"/>
</dbReference>
<dbReference type="Gene3D" id="3.40.50.620">
    <property type="entry name" value="HUPs"/>
    <property type="match status" value="1"/>
</dbReference>
<keyword evidence="2 8" id="KW-0963">Cytoplasm</keyword>
<dbReference type="GO" id="GO:0005524">
    <property type="term" value="F:ATP binding"/>
    <property type="evidence" value="ECO:0007669"/>
    <property type="project" value="UniProtKB-UniRule"/>
</dbReference>
<dbReference type="OrthoDB" id="9807403at2"/>
<comment type="domain">
    <text evidence="8">The N-terminal region contains the highly conserved SGGXDS motif, predicted to be a P-loop motif involved in ATP binding.</text>
</comment>
<keyword evidence="4 8" id="KW-0819">tRNA processing</keyword>
<keyword evidence="3 8" id="KW-0436">Ligase</keyword>
<feature type="domain" description="tRNA(Ile)-lysidine/2-thiocytidine synthase N-terminal" evidence="9">
    <location>
        <begin position="26"/>
        <end position="203"/>
    </location>
</feature>
<feature type="binding site" evidence="8">
    <location>
        <begin position="31"/>
        <end position="36"/>
    </location>
    <ligand>
        <name>ATP</name>
        <dbReference type="ChEBI" id="CHEBI:30616"/>
    </ligand>
</feature>
<dbReference type="Pfam" id="PF01171">
    <property type="entry name" value="ATP_bind_3"/>
    <property type="match status" value="1"/>
</dbReference>
<dbReference type="SUPFAM" id="SSF56037">
    <property type="entry name" value="PheT/TilS domain"/>
    <property type="match status" value="1"/>
</dbReference>
<dbReference type="STRING" id="762983.HMPREF9444_00879"/>
<evidence type="ECO:0000256" key="3">
    <source>
        <dbReference type="ARBA" id="ARBA00022598"/>
    </source>
</evidence>
<dbReference type="RefSeq" id="WP_009143088.1">
    <property type="nucleotide sequence ID" value="NZ_GL830979.1"/>
</dbReference>
<dbReference type="SUPFAM" id="SSF82829">
    <property type="entry name" value="MesJ substrate recognition domain-like"/>
    <property type="match status" value="1"/>
</dbReference>
<evidence type="ECO:0000256" key="8">
    <source>
        <dbReference type="HAMAP-Rule" id="MF_01161"/>
    </source>
</evidence>
<dbReference type="EMBL" id="AEVO01000042">
    <property type="protein sequence ID" value="EFY07298.1"/>
    <property type="molecule type" value="Genomic_DNA"/>
</dbReference>
<keyword evidence="12" id="KW-1185">Reference proteome</keyword>
<evidence type="ECO:0000256" key="6">
    <source>
        <dbReference type="ARBA" id="ARBA00022840"/>
    </source>
</evidence>
<organism evidence="11 12">
    <name type="scientific">Succinatimonas hippei (strain DSM 22608 / JCM 16073 / KCTC 15190 / YIT 12066)</name>
    <dbReference type="NCBI Taxonomy" id="762983"/>
    <lineage>
        <taxon>Bacteria</taxon>
        <taxon>Pseudomonadati</taxon>
        <taxon>Pseudomonadota</taxon>
        <taxon>Gammaproteobacteria</taxon>
        <taxon>Aeromonadales</taxon>
        <taxon>Succinivibrionaceae</taxon>
        <taxon>Succinatimonas</taxon>
    </lineage>
</organism>
<comment type="subcellular location">
    <subcellularLocation>
        <location evidence="1 8">Cytoplasm</location>
    </subcellularLocation>
</comment>